<dbReference type="STRING" id="65357.A0A024GIT5"/>
<protein>
    <submittedName>
        <fullName evidence="2">Uncharacterized protein</fullName>
    </submittedName>
</protein>
<dbReference type="AlphaFoldDB" id="A0A024GIT5"/>
<sequence length="505" mass="56614">MGNRATLLSACAARDIHSVIRILDLNDSECGEIESQDEFGRTPLLVTAALPLEGDQEESQEEVLCEISDQEVSDSGGEEETTGILNRKSDRQRIPHTYASRKIHILHLFLQRLANINHQDENGRTALHFACHTSDAVAVRMLIHEGAKTIRDHFGLLPQDFIVPGHRKKWNEEISEVKAILDAITDDSPYKIQAFSFRSSGITKLELGRQVEKNANVNIEYDVPADHSSKDYIQILYTLRGSLDVEIGSYHFIPRGSRGCISIRLCNIPCGSTLHFVYVQSDINRISRKVVASGCNAIIQSLVNEIVQYELFLYNRVLEVESIPEFEFLDQPLILLKRIGVSKEDASIEWVDISPNNHIVAVNDIRIDQVDFSDAIQILHENNGKECTKLLIQNYAANGDFIPEKILGIGVIGKHAFLLPQIDSQDEKEDSITEGFMEQWTGEESSQKTYYGSDACEMGIKEEKVQEELATSYNSSSENATVETMIPLNAEHLVPELQSSIAVVY</sequence>
<evidence type="ECO:0000313" key="2">
    <source>
        <dbReference type="EMBL" id="CCI46259.1"/>
    </source>
</evidence>
<feature type="repeat" description="ANK" evidence="1">
    <location>
        <begin position="122"/>
        <end position="147"/>
    </location>
</feature>
<dbReference type="InParanoid" id="A0A024GIT5"/>
<dbReference type="Proteomes" id="UP000053237">
    <property type="component" value="Unassembled WGS sequence"/>
</dbReference>
<keyword evidence="1" id="KW-0040">ANK repeat</keyword>
<evidence type="ECO:0000256" key="1">
    <source>
        <dbReference type="PROSITE-ProRule" id="PRU00023"/>
    </source>
</evidence>
<dbReference type="PROSITE" id="PS50088">
    <property type="entry name" value="ANK_REPEAT"/>
    <property type="match status" value="1"/>
</dbReference>
<accession>A0A024GIT5</accession>
<keyword evidence="3" id="KW-1185">Reference proteome</keyword>
<gene>
    <name evidence="2" type="ORF">BN9_071880</name>
</gene>
<dbReference type="SUPFAM" id="SSF48403">
    <property type="entry name" value="Ankyrin repeat"/>
    <property type="match status" value="1"/>
</dbReference>
<name>A0A024GIT5_9STRA</name>
<dbReference type="Pfam" id="PF13637">
    <property type="entry name" value="Ank_4"/>
    <property type="match status" value="1"/>
</dbReference>
<dbReference type="EMBL" id="CAIX01000121">
    <property type="protein sequence ID" value="CCI46259.1"/>
    <property type="molecule type" value="Genomic_DNA"/>
</dbReference>
<dbReference type="OrthoDB" id="70257at2759"/>
<dbReference type="InterPro" id="IPR036770">
    <property type="entry name" value="Ankyrin_rpt-contain_sf"/>
</dbReference>
<organism evidence="2 3">
    <name type="scientific">Albugo candida</name>
    <dbReference type="NCBI Taxonomy" id="65357"/>
    <lineage>
        <taxon>Eukaryota</taxon>
        <taxon>Sar</taxon>
        <taxon>Stramenopiles</taxon>
        <taxon>Oomycota</taxon>
        <taxon>Peronosporomycetes</taxon>
        <taxon>Albuginales</taxon>
        <taxon>Albuginaceae</taxon>
        <taxon>Albugo</taxon>
    </lineage>
</organism>
<evidence type="ECO:0000313" key="3">
    <source>
        <dbReference type="Proteomes" id="UP000053237"/>
    </source>
</evidence>
<comment type="caution">
    <text evidence="2">The sequence shown here is derived from an EMBL/GenBank/DDBJ whole genome shotgun (WGS) entry which is preliminary data.</text>
</comment>
<reference evidence="2 3" key="1">
    <citation type="submission" date="2012-05" db="EMBL/GenBank/DDBJ databases">
        <title>Recombination and specialization in a pathogen metapopulation.</title>
        <authorList>
            <person name="Gardiner A."/>
            <person name="Kemen E."/>
            <person name="Schultz-Larsen T."/>
            <person name="MacLean D."/>
            <person name="Van Oosterhout C."/>
            <person name="Jones J.D.G."/>
        </authorList>
    </citation>
    <scope>NUCLEOTIDE SEQUENCE [LARGE SCALE GENOMIC DNA]</scope>
    <source>
        <strain evidence="2 3">Ac Nc2</strain>
    </source>
</reference>
<proteinExistence type="predicted"/>
<dbReference type="PROSITE" id="PS50297">
    <property type="entry name" value="ANK_REP_REGION"/>
    <property type="match status" value="1"/>
</dbReference>
<dbReference type="InterPro" id="IPR002110">
    <property type="entry name" value="Ankyrin_rpt"/>
</dbReference>
<dbReference type="Gene3D" id="1.25.40.20">
    <property type="entry name" value="Ankyrin repeat-containing domain"/>
    <property type="match status" value="1"/>
</dbReference>